<keyword evidence="1" id="KW-0472">Membrane</keyword>
<name>A0A212AB76_9RHOB</name>
<evidence type="ECO:0000313" key="2">
    <source>
        <dbReference type="EMBL" id="OWJ77886.1"/>
    </source>
</evidence>
<proteinExistence type="predicted"/>
<evidence type="ECO:0000256" key="1">
    <source>
        <dbReference type="SAM" id="Phobius"/>
    </source>
</evidence>
<evidence type="ECO:0000313" key="3">
    <source>
        <dbReference type="Proteomes" id="UP000196878"/>
    </source>
</evidence>
<dbReference type="AlphaFoldDB" id="A0A212AB76"/>
<feature type="transmembrane region" description="Helical" evidence="1">
    <location>
        <begin position="32"/>
        <end position="58"/>
    </location>
</feature>
<dbReference type="EMBL" id="NIPW01000015">
    <property type="protein sequence ID" value="OWJ77886.1"/>
    <property type="molecule type" value="Genomic_DNA"/>
</dbReference>
<sequence length="59" mass="6284">MSQNDMDIRTFLGLLAIKLARMSSPTPSVTQALLVAICLFGSINRLAVLRLAGIGLTLP</sequence>
<keyword evidence="1" id="KW-1133">Transmembrane helix</keyword>
<gene>
    <name evidence="2" type="ORF">CDV49_10210</name>
</gene>
<comment type="caution">
    <text evidence="2">The sequence shown here is derived from an EMBL/GenBank/DDBJ whole genome shotgun (WGS) entry which is preliminary data.</text>
</comment>
<dbReference type="Proteomes" id="UP000196878">
    <property type="component" value="Unassembled WGS sequence"/>
</dbReference>
<reference evidence="2 3" key="1">
    <citation type="submission" date="2016-12" db="EMBL/GenBank/DDBJ databases">
        <title>Comparison of Traditional DNA-DNA Hybridization with In Silico Genomic Analysis.</title>
        <authorList>
            <person name="Nicholson A.C."/>
            <person name="Humrighouse B.W."/>
            <person name="Graziano J."/>
            <person name="Lasker B."/>
            <person name="Whitney A.M."/>
            <person name="Mcquiston J.R."/>
        </authorList>
    </citation>
    <scope>NUCLEOTIDE SEQUENCE [LARGE SCALE GENOMIC DNA]</scope>
    <source>
        <strain evidence="2 3">H2240</strain>
    </source>
</reference>
<protein>
    <submittedName>
        <fullName evidence="2">Uncharacterized protein</fullName>
    </submittedName>
</protein>
<keyword evidence="3" id="KW-1185">Reference proteome</keyword>
<accession>A0A212AB76</accession>
<keyword evidence="1" id="KW-0812">Transmembrane</keyword>
<organism evidence="2 3">
    <name type="scientific">Haematobacter genomosp. 1</name>
    <dbReference type="NCBI Taxonomy" id="366618"/>
    <lineage>
        <taxon>Bacteria</taxon>
        <taxon>Pseudomonadati</taxon>
        <taxon>Pseudomonadota</taxon>
        <taxon>Alphaproteobacteria</taxon>
        <taxon>Rhodobacterales</taxon>
        <taxon>Paracoccaceae</taxon>
        <taxon>Haematobacter</taxon>
    </lineage>
</organism>